<protein>
    <recommendedName>
        <fullName evidence="3">RNase H type-1 domain-containing protein</fullName>
    </recommendedName>
</protein>
<evidence type="ECO:0000313" key="2">
    <source>
        <dbReference type="Proteomes" id="UP000593560"/>
    </source>
</evidence>
<dbReference type="AlphaFoldDB" id="A0A7J9HS65"/>
<name>A0A7J9HS65_9ROSI</name>
<comment type="caution">
    <text evidence="1">The sequence shown here is derived from an EMBL/GenBank/DDBJ whole genome shotgun (WGS) entry which is preliminary data.</text>
</comment>
<dbReference type="OrthoDB" id="10581649at2759"/>
<evidence type="ECO:0000313" key="1">
    <source>
        <dbReference type="EMBL" id="MBA0812458.1"/>
    </source>
</evidence>
<gene>
    <name evidence="1" type="ORF">Gohar_026426</name>
</gene>
<accession>A0A7J9HS65</accession>
<keyword evidence="2" id="KW-1185">Reference proteome</keyword>
<sequence>MLTRAVNKYACTSYENRLAHMSCRSKRSYTMLLMSCGVSATHAGPQPSAVTTRVVDLTDCDTRSWRIGLVLSTFSNSDARMILQIPLEKFPHDDFMVWGGESTGEFTVFLNSRVDVCRIFVCAIWAIWTSRNRWIHKGRKKSGAKTVKFIKQYIHELIELDRKNLALSPDSDRWRPPQSAEAIACVQAVTVGRDLGIMHAEIERDCLTIIKKVQNT</sequence>
<evidence type="ECO:0008006" key="3">
    <source>
        <dbReference type="Google" id="ProtNLM"/>
    </source>
</evidence>
<dbReference type="Proteomes" id="UP000593560">
    <property type="component" value="Unassembled WGS sequence"/>
</dbReference>
<proteinExistence type="predicted"/>
<dbReference type="EMBL" id="JABFAD010000011">
    <property type="protein sequence ID" value="MBA0812458.1"/>
    <property type="molecule type" value="Genomic_DNA"/>
</dbReference>
<organism evidence="1 2">
    <name type="scientific">Gossypium harknessii</name>
    <dbReference type="NCBI Taxonomy" id="34285"/>
    <lineage>
        <taxon>Eukaryota</taxon>
        <taxon>Viridiplantae</taxon>
        <taxon>Streptophyta</taxon>
        <taxon>Embryophyta</taxon>
        <taxon>Tracheophyta</taxon>
        <taxon>Spermatophyta</taxon>
        <taxon>Magnoliopsida</taxon>
        <taxon>eudicotyledons</taxon>
        <taxon>Gunneridae</taxon>
        <taxon>Pentapetalae</taxon>
        <taxon>rosids</taxon>
        <taxon>malvids</taxon>
        <taxon>Malvales</taxon>
        <taxon>Malvaceae</taxon>
        <taxon>Malvoideae</taxon>
        <taxon>Gossypium</taxon>
    </lineage>
</organism>
<reference evidence="1 2" key="1">
    <citation type="journal article" date="2019" name="Genome Biol. Evol.">
        <title>Insights into the evolution of the New World diploid cottons (Gossypium, subgenus Houzingenia) based on genome sequencing.</title>
        <authorList>
            <person name="Grover C.E."/>
            <person name="Arick M.A. 2nd"/>
            <person name="Thrash A."/>
            <person name="Conover J.L."/>
            <person name="Sanders W.S."/>
            <person name="Peterson D.G."/>
            <person name="Frelichowski J.E."/>
            <person name="Scheffler J.A."/>
            <person name="Scheffler B.E."/>
            <person name="Wendel J.F."/>
        </authorList>
    </citation>
    <scope>NUCLEOTIDE SEQUENCE [LARGE SCALE GENOMIC DNA]</scope>
    <source>
        <strain evidence="1">0</strain>
        <tissue evidence="1">Leaf</tissue>
    </source>
</reference>